<reference evidence="15" key="1">
    <citation type="journal article" date="2014" name="Int. J. Syst. Evol. Microbiol.">
        <title>Complete genome sequence of Corynebacterium casei LMG S-19264T (=DSM 44701T), isolated from a smear-ripened cheese.</title>
        <authorList>
            <consortium name="US DOE Joint Genome Institute (JGI-PGF)"/>
            <person name="Walter F."/>
            <person name="Albersmeier A."/>
            <person name="Kalinowski J."/>
            <person name="Ruckert C."/>
        </authorList>
    </citation>
    <scope>NUCLEOTIDE SEQUENCE</scope>
    <source>
        <strain evidence="15">CGMCC 1.15034</strain>
    </source>
</reference>
<keyword evidence="17" id="KW-1185">Reference proteome</keyword>
<evidence type="ECO:0000256" key="2">
    <source>
        <dbReference type="ARBA" id="ARBA00002695"/>
    </source>
</evidence>
<sequence length="470" mass="50884">MIQPRSIFEKIWNSHVIREMGDGVFLLYVDRHIIQESASGQAFDGLRRASRSVRRPDLTFGVTDHIVSTRPGRTVDSNPEGRELITLMERNCSEHGIELFDLADARQGIEHVVAPELGLITPGMTVVCADSHTPTNGALGAYAWGFGTSDVEHVLATQTVLQRKPKALRVTFAGRLGKDVCAKDLILYLIGKEGTQAARGYAIEYCGPVIRAMSMEGRMTICNMSIEFGGRAGMIGPDDTTYEYIAGRDYAPKGAHWQAALDQWRTLNTDEQALFDKEIRVNCSEIAPQVTWGTTPGDVVGIDENIPDPVLIGDPVRRAMAEQALHYIGLKPNQPLEGIPINVAFIGSCTNSRLSDLQAAAAIVKGRKVAKGVRALVVPGSTSVKRAAEALGLNKVFLDAGFDWREAGCSMCLGINDDQVAPGERCMATSNRNFEHRQGPNSRTHLASPASVAAAAVTGVITDVRKLAHA</sequence>
<keyword evidence="7 13" id="KW-0028">Amino-acid biosynthesis</keyword>
<reference evidence="16 17" key="2">
    <citation type="submission" date="2018-06" db="EMBL/GenBank/DDBJ databases">
        <title>Comparative genomics of rhizobia nodulating Arachis hypogaea in China.</title>
        <authorList>
            <person name="Li Y."/>
        </authorList>
    </citation>
    <scope>NUCLEOTIDE SEQUENCE [LARGE SCALE GENOMIC DNA]</scope>
    <source>
        <strain evidence="16 17">CCBAU 51658</strain>
        <plasmid evidence="16 17">unnamed</plasmid>
    </source>
</reference>
<comment type="subunit">
    <text evidence="4 13">Heterodimer of LeuC and LeuD.</text>
</comment>
<dbReference type="PANTHER" id="PTHR43822">
    <property type="entry name" value="HOMOACONITASE, MITOCHONDRIAL-RELATED"/>
    <property type="match status" value="1"/>
</dbReference>
<evidence type="ECO:0000256" key="9">
    <source>
        <dbReference type="ARBA" id="ARBA00023004"/>
    </source>
</evidence>
<evidence type="ECO:0000256" key="12">
    <source>
        <dbReference type="ARBA" id="ARBA00023304"/>
    </source>
</evidence>
<evidence type="ECO:0000256" key="6">
    <source>
        <dbReference type="ARBA" id="ARBA00022485"/>
    </source>
</evidence>
<dbReference type="OrthoDB" id="9802769at2"/>
<dbReference type="GO" id="GO:0051539">
    <property type="term" value="F:4 iron, 4 sulfur cluster binding"/>
    <property type="evidence" value="ECO:0007669"/>
    <property type="project" value="UniProtKB-KW"/>
</dbReference>
<dbReference type="HAMAP" id="MF_01026">
    <property type="entry name" value="LeuC_type1"/>
    <property type="match status" value="1"/>
</dbReference>
<dbReference type="AlphaFoldDB" id="A0A410VI59"/>
<dbReference type="EMBL" id="BMHC01000007">
    <property type="protein sequence ID" value="GGI25683.1"/>
    <property type="molecule type" value="Genomic_DNA"/>
</dbReference>
<evidence type="ECO:0000313" key="16">
    <source>
        <dbReference type="EMBL" id="QOZ64587.1"/>
    </source>
</evidence>
<evidence type="ECO:0000313" key="18">
    <source>
        <dbReference type="Proteomes" id="UP000625079"/>
    </source>
</evidence>
<dbReference type="InterPro" id="IPR001030">
    <property type="entry name" value="Acoase/IPM_deHydtase_lsu_aba"/>
</dbReference>
<dbReference type="InterPro" id="IPR036008">
    <property type="entry name" value="Aconitase_4Fe-4S_dom"/>
</dbReference>
<feature type="binding site" evidence="13">
    <location>
        <position position="409"/>
    </location>
    <ligand>
        <name>[4Fe-4S] cluster</name>
        <dbReference type="ChEBI" id="CHEBI:49883"/>
    </ligand>
</feature>
<comment type="cofactor">
    <cofactor evidence="13">
        <name>[4Fe-4S] cluster</name>
        <dbReference type="ChEBI" id="CHEBI:49883"/>
    </cofactor>
    <text evidence="13">Binds 1 [4Fe-4S] cluster per subunit.</text>
</comment>
<dbReference type="NCBIfam" id="NF004016">
    <property type="entry name" value="PRK05478.1"/>
    <property type="match status" value="1"/>
</dbReference>
<dbReference type="PROSITE" id="PS01244">
    <property type="entry name" value="ACONITASE_2"/>
    <property type="match status" value="1"/>
</dbReference>
<dbReference type="EC" id="4.2.1.33" evidence="13"/>
<dbReference type="InterPro" id="IPR018136">
    <property type="entry name" value="Aconitase_4Fe-4S_BS"/>
</dbReference>
<evidence type="ECO:0000313" key="17">
    <source>
        <dbReference type="Proteomes" id="UP000593880"/>
    </source>
</evidence>
<keyword evidence="12 13" id="KW-0100">Branched-chain amino acid biosynthesis</keyword>
<evidence type="ECO:0000256" key="5">
    <source>
        <dbReference type="ARBA" id="ARBA00022430"/>
    </source>
</evidence>
<dbReference type="NCBIfam" id="NF009116">
    <property type="entry name" value="PRK12466.1"/>
    <property type="match status" value="1"/>
</dbReference>
<dbReference type="Proteomes" id="UP000593880">
    <property type="component" value="Plasmid unnamed"/>
</dbReference>
<dbReference type="SUPFAM" id="SSF53732">
    <property type="entry name" value="Aconitase iron-sulfur domain"/>
    <property type="match status" value="1"/>
</dbReference>
<keyword evidence="9 13" id="KW-0408">Iron</keyword>
<name>A0A410VI59_9BRAD</name>
<comment type="catalytic activity">
    <reaction evidence="1 13">
        <text>(2R,3S)-3-isopropylmalate = (2S)-2-isopropylmalate</text>
        <dbReference type="Rhea" id="RHEA:32287"/>
        <dbReference type="ChEBI" id="CHEBI:1178"/>
        <dbReference type="ChEBI" id="CHEBI:35121"/>
        <dbReference type="EC" id="4.2.1.33"/>
    </reaction>
</comment>
<evidence type="ECO:0000256" key="8">
    <source>
        <dbReference type="ARBA" id="ARBA00022723"/>
    </source>
</evidence>
<dbReference type="InterPro" id="IPR050067">
    <property type="entry name" value="IPM_dehydratase_rel_enz"/>
</dbReference>
<accession>A0A410VI59</accession>
<feature type="domain" description="Aconitase/3-isopropylmalate dehydratase large subunit alpha/beta/alpha" evidence="14">
    <location>
        <begin position="9"/>
        <end position="459"/>
    </location>
</feature>
<evidence type="ECO:0000313" key="15">
    <source>
        <dbReference type="EMBL" id="GGI25683.1"/>
    </source>
</evidence>
<dbReference type="CDD" id="cd01583">
    <property type="entry name" value="IPMI"/>
    <property type="match status" value="1"/>
</dbReference>
<dbReference type="Proteomes" id="UP000625079">
    <property type="component" value="Unassembled WGS sequence"/>
</dbReference>
<keyword evidence="6 13" id="KW-0004">4Fe-4S</keyword>
<evidence type="ECO:0000256" key="13">
    <source>
        <dbReference type="HAMAP-Rule" id="MF_01026"/>
    </source>
</evidence>
<dbReference type="NCBIfam" id="TIGR00170">
    <property type="entry name" value="leuC"/>
    <property type="match status" value="1"/>
</dbReference>
<evidence type="ECO:0000256" key="7">
    <source>
        <dbReference type="ARBA" id="ARBA00022605"/>
    </source>
</evidence>
<keyword evidence="11 13" id="KW-0456">Lyase</keyword>
<evidence type="ECO:0000256" key="3">
    <source>
        <dbReference type="ARBA" id="ARBA00004729"/>
    </source>
</evidence>
<keyword evidence="10 13" id="KW-0411">Iron-sulfur</keyword>
<dbReference type="PROSITE" id="PS00450">
    <property type="entry name" value="ACONITASE_1"/>
    <property type="match status" value="1"/>
</dbReference>
<feature type="binding site" evidence="13">
    <location>
        <position position="349"/>
    </location>
    <ligand>
        <name>[4Fe-4S] cluster</name>
        <dbReference type="ChEBI" id="CHEBI:49883"/>
    </ligand>
</feature>
<evidence type="ECO:0000256" key="1">
    <source>
        <dbReference type="ARBA" id="ARBA00000491"/>
    </source>
</evidence>
<dbReference type="PANTHER" id="PTHR43822:SF9">
    <property type="entry name" value="3-ISOPROPYLMALATE DEHYDRATASE"/>
    <property type="match status" value="1"/>
</dbReference>
<dbReference type="Pfam" id="PF00330">
    <property type="entry name" value="Aconitase"/>
    <property type="match status" value="1"/>
</dbReference>
<dbReference type="GO" id="GO:0009098">
    <property type="term" value="P:L-leucine biosynthetic process"/>
    <property type="evidence" value="ECO:0007669"/>
    <property type="project" value="UniProtKB-UniRule"/>
</dbReference>
<dbReference type="InterPro" id="IPR033941">
    <property type="entry name" value="IPMI_cat"/>
</dbReference>
<dbReference type="InterPro" id="IPR015931">
    <property type="entry name" value="Acnase/IPM_dHydase_lsu_aba_1/3"/>
</dbReference>
<evidence type="ECO:0000259" key="14">
    <source>
        <dbReference type="Pfam" id="PF00330"/>
    </source>
</evidence>
<dbReference type="GO" id="GO:0046872">
    <property type="term" value="F:metal ion binding"/>
    <property type="evidence" value="ECO:0007669"/>
    <property type="project" value="UniProtKB-KW"/>
</dbReference>
<dbReference type="EMBL" id="CP030058">
    <property type="protein sequence ID" value="QOZ64587.1"/>
    <property type="molecule type" value="Genomic_DNA"/>
</dbReference>
<proteinExistence type="inferred from homology"/>
<evidence type="ECO:0000256" key="4">
    <source>
        <dbReference type="ARBA" id="ARBA00011271"/>
    </source>
</evidence>
<organism evidence="15 18">
    <name type="scientific">Bradyrhizobium guangdongense</name>
    <dbReference type="NCBI Taxonomy" id="1325090"/>
    <lineage>
        <taxon>Bacteria</taxon>
        <taxon>Pseudomonadati</taxon>
        <taxon>Pseudomonadota</taxon>
        <taxon>Alphaproteobacteria</taxon>
        <taxon>Hyphomicrobiales</taxon>
        <taxon>Nitrobacteraceae</taxon>
        <taxon>Bradyrhizobium</taxon>
    </lineage>
</organism>
<dbReference type="GO" id="GO:0003861">
    <property type="term" value="F:3-isopropylmalate dehydratase activity"/>
    <property type="evidence" value="ECO:0007669"/>
    <property type="project" value="UniProtKB-UniRule"/>
</dbReference>
<comment type="function">
    <text evidence="2 13">Catalyzes the isomerization between 2-isopropylmalate and 3-isopropylmalate, via the formation of 2-isopropylmaleate.</text>
</comment>
<dbReference type="PRINTS" id="PR00415">
    <property type="entry name" value="ACONITASE"/>
</dbReference>
<geneLocation type="plasmid" evidence="16 17">
    <name>unnamed</name>
</geneLocation>
<comment type="similarity">
    <text evidence="13">Belongs to the aconitase/IPM isomerase family. LeuC type 1 subfamily.</text>
</comment>
<dbReference type="Gene3D" id="3.30.499.10">
    <property type="entry name" value="Aconitase, domain 3"/>
    <property type="match status" value="2"/>
</dbReference>
<protein>
    <recommendedName>
        <fullName evidence="13">3-isopropylmalate dehydratase large subunit</fullName>
        <ecNumber evidence="13">4.2.1.33</ecNumber>
    </recommendedName>
    <alternativeName>
        <fullName evidence="13">Alpha-IPM isomerase</fullName>
        <shortName evidence="13">IPMI</shortName>
    </alternativeName>
    <alternativeName>
        <fullName evidence="13">Isopropylmalate isomerase</fullName>
    </alternativeName>
</protein>
<feature type="binding site" evidence="13">
    <location>
        <position position="412"/>
    </location>
    <ligand>
        <name>[4Fe-4S] cluster</name>
        <dbReference type="ChEBI" id="CHEBI:49883"/>
    </ligand>
</feature>
<dbReference type="InterPro" id="IPR004430">
    <property type="entry name" value="3-IsopropMal_deHydase_lsu"/>
</dbReference>
<dbReference type="RefSeq" id="WP_128929977.1">
    <property type="nucleotide sequence ID" value="NZ_BMHC01000007.1"/>
</dbReference>
<reference evidence="15" key="3">
    <citation type="submission" date="2022-12" db="EMBL/GenBank/DDBJ databases">
        <authorList>
            <person name="Sun Q."/>
            <person name="Zhou Y."/>
        </authorList>
    </citation>
    <scope>NUCLEOTIDE SEQUENCE</scope>
    <source>
        <strain evidence="15">CGMCC 1.15034</strain>
    </source>
</reference>
<keyword evidence="16" id="KW-0614">Plasmid</keyword>
<comment type="pathway">
    <text evidence="3 13">Amino-acid biosynthesis; L-leucine biosynthesis; L-leucine from 3-methyl-2-oxobutanoate: step 2/4.</text>
</comment>
<keyword evidence="8 13" id="KW-0479">Metal-binding</keyword>
<evidence type="ECO:0000256" key="11">
    <source>
        <dbReference type="ARBA" id="ARBA00023239"/>
    </source>
</evidence>
<evidence type="ECO:0000256" key="10">
    <source>
        <dbReference type="ARBA" id="ARBA00023014"/>
    </source>
</evidence>
<gene>
    <name evidence="13 15" type="primary">leuC</name>
    <name evidence="15" type="ORF">GCM10010987_35600</name>
    <name evidence="16" type="ORF">XH86_38750</name>
</gene>
<keyword evidence="5 13" id="KW-0432">Leucine biosynthesis</keyword>